<proteinExistence type="predicted"/>
<reference evidence="2 3" key="1">
    <citation type="journal article" date="2015" name="Proc. Natl. Acad. Sci. U.S.A.">
        <title>The resurrection genome of Boea hygrometrica: A blueprint for survival of dehydration.</title>
        <authorList>
            <person name="Xiao L."/>
            <person name="Yang G."/>
            <person name="Zhang L."/>
            <person name="Yang X."/>
            <person name="Zhao S."/>
            <person name="Ji Z."/>
            <person name="Zhou Q."/>
            <person name="Hu M."/>
            <person name="Wang Y."/>
            <person name="Chen M."/>
            <person name="Xu Y."/>
            <person name="Jin H."/>
            <person name="Xiao X."/>
            <person name="Hu G."/>
            <person name="Bao F."/>
            <person name="Hu Y."/>
            <person name="Wan P."/>
            <person name="Li L."/>
            <person name="Deng X."/>
            <person name="Kuang T."/>
            <person name="Xiang C."/>
            <person name="Zhu J.K."/>
            <person name="Oliver M.J."/>
            <person name="He Y."/>
        </authorList>
    </citation>
    <scope>NUCLEOTIDE SEQUENCE [LARGE SCALE GENOMIC DNA]</scope>
    <source>
        <strain evidence="3">cv. XS01</strain>
    </source>
</reference>
<evidence type="ECO:0000313" key="3">
    <source>
        <dbReference type="Proteomes" id="UP000250235"/>
    </source>
</evidence>
<feature type="domain" description="GRDP C2" evidence="1">
    <location>
        <begin position="218"/>
        <end position="290"/>
    </location>
</feature>
<dbReference type="InterPro" id="IPR009836">
    <property type="entry name" value="GRDP-like"/>
</dbReference>
<dbReference type="InterPro" id="IPR057458">
    <property type="entry name" value="GRDP_C2"/>
</dbReference>
<dbReference type="OrthoDB" id="2684236at2759"/>
<name>A0A2Z7CB78_9LAMI</name>
<accession>A0A2Z7CB78</accession>
<gene>
    <name evidence="2" type="ORF">F511_12604</name>
</gene>
<evidence type="ECO:0000313" key="2">
    <source>
        <dbReference type="EMBL" id="KZV41578.1"/>
    </source>
</evidence>
<sequence>MKSELYGRILDNDNVVSSLDGHRAAKLRRSYSSEPYDLEFSSALQDNAYAKKGDEKCTKYDLISAVQRQSPFFYQVSRAHMNDDRYLEGSVAMYKGFLHLIKRNTERSIKSFLVPIYDIDLIWHTHQLHPASYCQDLLEIMGKVLNHDDSVSDRTKGQKLDVGFSMTSEMYGSRYWRAGAMYRGSTPSPVRTIPYPISATKKVAASIENQKIDIPKIKDLEVMLEFVNVRNLPEQHKGSLSMSFCKTQPDVIFNVKRSLTIFSESGEKQVATFHCEPTGHLIFELMSCSPPSFPLA</sequence>
<protein>
    <recommendedName>
        <fullName evidence="1">GRDP C2 domain-containing protein</fullName>
    </recommendedName>
</protein>
<organism evidence="2 3">
    <name type="scientific">Dorcoceras hygrometricum</name>
    <dbReference type="NCBI Taxonomy" id="472368"/>
    <lineage>
        <taxon>Eukaryota</taxon>
        <taxon>Viridiplantae</taxon>
        <taxon>Streptophyta</taxon>
        <taxon>Embryophyta</taxon>
        <taxon>Tracheophyta</taxon>
        <taxon>Spermatophyta</taxon>
        <taxon>Magnoliopsida</taxon>
        <taxon>eudicotyledons</taxon>
        <taxon>Gunneridae</taxon>
        <taxon>Pentapetalae</taxon>
        <taxon>asterids</taxon>
        <taxon>lamiids</taxon>
        <taxon>Lamiales</taxon>
        <taxon>Gesneriaceae</taxon>
        <taxon>Didymocarpoideae</taxon>
        <taxon>Trichosporeae</taxon>
        <taxon>Loxocarpinae</taxon>
        <taxon>Dorcoceras</taxon>
    </lineage>
</organism>
<dbReference type="PANTHER" id="PTHR34365:SF7">
    <property type="entry name" value="GLYCINE-RICH DOMAIN-CONTAINING PROTEIN 1"/>
    <property type="match status" value="1"/>
</dbReference>
<dbReference type="AlphaFoldDB" id="A0A2Z7CB78"/>
<dbReference type="Pfam" id="PF25334">
    <property type="entry name" value="C2_GRDP"/>
    <property type="match status" value="1"/>
</dbReference>
<dbReference type="EMBL" id="KQ999418">
    <property type="protein sequence ID" value="KZV41578.1"/>
    <property type="molecule type" value="Genomic_DNA"/>
</dbReference>
<evidence type="ECO:0000259" key="1">
    <source>
        <dbReference type="Pfam" id="PF25334"/>
    </source>
</evidence>
<dbReference type="Pfam" id="PF07173">
    <property type="entry name" value="GRDP-like"/>
    <property type="match status" value="1"/>
</dbReference>
<dbReference type="PANTHER" id="PTHR34365">
    <property type="entry name" value="ENOLASE (DUF1399)"/>
    <property type="match status" value="1"/>
</dbReference>
<dbReference type="Proteomes" id="UP000250235">
    <property type="component" value="Unassembled WGS sequence"/>
</dbReference>
<keyword evidence="3" id="KW-1185">Reference proteome</keyword>